<dbReference type="EMBL" id="QGQD01000023">
    <property type="protein sequence ID" value="TLD02093.1"/>
    <property type="molecule type" value="Genomic_DNA"/>
</dbReference>
<name>A0A4U8QCP9_9FIRM</name>
<evidence type="ECO:0000256" key="5">
    <source>
        <dbReference type="ARBA" id="ARBA00023065"/>
    </source>
</evidence>
<evidence type="ECO:0000256" key="8">
    <source>
        <dbReference type="SAM" id="Phobius"/>
    </source>
</evidence>
<gene>
    <name evidence="10" type="primary">kcsA</name>
    <name evidence="10" type="ORF">DSM106044_01130</name>
</gene>
<dbReference type="GO" id="GO:0001508">
    <property type="term" value="P:action potential"/>
    <property type="evidence" value="ECO:0007669"/>
    <property type="project" value="TreeGrafter"/>
</dbReference>
<reference evidence="10 11" key="1">
    <citation type="journal article" date="2019" name="Anaerobe">
        <title>Detection of Robinsoniella peoriensis in multiple bone samples of a trauma patient.</title>
        <authorList>
            <person name="Schrottner P."/>
            <person name="Hartwich K."/>
            <person name="Bunk B."/>
            <person name="Schober I."/>
            <person name="Helbig S."/>
            <person name="Rudolph W.W."/>
            <person name="Gunzer F."/>
        </authorList>
    </citation>
    <scope>NUCLEOTIDE SEQUENCE [LARGE SCALE GENOMIC DNA]</scope>
    <source>
        <strain evidence="10 11">DSM 106044</strain>
    </source>
</reference>
<evidence type="ECO:0000259" key="9">
    <source>
        <dbReference type="Pfam" id="PF07885"/>
    </source>
</evidence>
<evidence type="ECO:0000256" key="6">
    <source>
        <dbReference type="ARBA" id="ARBA00023136"/>
    </source>
</evidence>
<dbReference type="PRINTS" id="PR00169">
    <property type="entry name" value="KCHANNEL"/>
</dbReference>
<proteinExistence type="predicted"/>
<feature type="transmembrane region" description="Helical" evidence="8">
    <location>
        <begin position="47"/>
        <end position="65"/>
    </location>
</feature>
<dbReference type="GO" id="GO:0008076">
    <property type="term" value="C:voltage-gated potassium channel complex"/>
    <property type="evidence" value="ECO:0007669"/>
    <property type="project" value="InterPro"/>
</dbReference>
<dbReference type="SUPFAM" id="SSF81324">
    <property type="entry name" value="Voltage-gated potassium channels"/>
    <property type="match status" value="1"/>
</dbReference>
<organism evidence="10 11">
    <name type="scientific">Robinsoniella peoriensis</name>
    <dbReference type="NCBI Taxonomy" id="180332"/>
    <lineage>
        <taxon>Bacteria</taxon>
        <taxon>Bacillati</taxon>
        <taxon>Bacillota</taxon>
        <taxon>Clostridia</taxon>
        <taxon>Lachnospirales</taxon>
        <taxon>Lachnospiraceae</taxon>
        <taxon>Robinsoniella</taxon>
    </lineage>
</organism>
<comment type="subcellular location">
    <subcellularLocation>
        <location evidence="1">Membrane</location>
        <topology evidence="1">Multi-pass membrane protein</topology>
    </subcellularLocation>
</comment>
<dbReference type="Pfam" id="PF07885">
    <property type="entry name" value="Ion_trans_2"/>
    <property type="match status" value="1"/>
</dbReference>
<dbReference type="GO" id="GO:0005249">
    <property type="term" value="F:voltage-gated potassium channel activity"/>
    <property type="evidence" value="ECO:0007669"/>
    <property type="project" value="InterPro"/>
</dbReference>
<comment type="caution">
    <text evidence="10">The sequence shown here is derived from an EMBL/GenBank/DDBJ whole genome shotgun (WGS) entry which is preliminary data.</text>
</comment>
<protein>
    <submittedName>
        <fullName evidence="10">pH-gated potassium channel KcsA</fullName>
    </submittedName>
</protein>
<keyword evidence="5" id="KW-0406">Ion transport</keyword>
<keyword evidence="2" id="KW-0813">Transport</keyword>
<accession>A0A4U8QCP9</accession>
<keyword evidence="6 8" id="KW-0472">Membrane</keyword>
<dbReference type="PANTHER" id="PTHR11537:SF254">
    <property type="entry name" value="POTASSIUM VOLTAGE-GATED CHANNEL PROTEIN SHAB"/>
    <property type="match status" value="1"/>
</dbReference>
<dbReference type="STRING" id="180332.GCA_000797495_00562"/>
<feature type="transmembrane region" description="Helical" evidence="8">
    <location>
        <begin position="77"/>
        <end position="97"/>
    </location>
</feature>
<evidence type="ECO:0000313" key="10">
    <source>
        <dbReference type="EMBL" id="TLD02093.1"/>
    </source>
</evidence>
<dbReference type="Proteomes" id="UP000306509">
    <property type="component" value="Unassembled WGS sequence"/>
</dbReference>
<keyword evidence="4 8" id="KW-1133">Transmembrane helix</keyword>
<evidence type="ECO:0000256" key="7">
    <source>
        <dbReference type="ARBA" id="ARBA00023303"/>
    </source>
</evidence>
<dbReference type="RefSeq" id="WP_027294539.1">
    <property type="nucleotide sequence ID" value="NZ_CABMJZ010000036.1"/>
</dbReference>
<dbReference type="PANTHER" id="PTHR11537">
    <property type="entry name" value="VOLTAGE-GATED POTASSIUM CHANNEL"/>
    <property type="match status" value="1"/>
</dbReference>
<evidence type="ECO:0000256" key="1">
    <source>
        <dbReference type="ARBA" id="ARBA00004141"/>
    </source>
</evidence>
<evidence type="ECO:0000313" key="11">
    <source>
        <dbReference type="Proteomes" id="UP000306509"/>
    </source>
</evidence>
<keyword evidence="3 8" id="KW-0812">Transmembrane</keyword>
<feature type="domain" description="Potassium channel" evidence="9">
    <location>
        <begin position="24"/>
        <end position="95"/>
    </location>
</feature>
<evidence type="ECO:0000256" key="2">
    <source>
        <dbReference type="ARBA" id="ARBA00022448"/>
    </source>
</evidence>
<dbReference type="InterPro" id="IPR028325">
    <property type="entry name" value="VG_K_chnl"/>
</dbReference>
<sequence length="139" mass="15844">MKKLKRLWKILKITNVDKMLIGFLLFILAISFAFLAAEPEVKTYGDALWYAFSIITTIGFGDYYAVTVVGRICTVVLGLYGILIVALIPGVVVSYYLEFIQSKMDETTGVFLEKLENLDQLSKEELRDISDKIKKSRYK</sequence>
<evidence type="ECO:0000256" key="4">
    <source>
        <dbReference type="ARBA" id="ARBA00022989"/>
    </source>
</evidence>
<keyword evidence="7 10" id="KW-0407">Ion channel</keyword>
<dbReference type="OrthoDB" id="9810759at2"/>
<keyword evidence="11" id="KW-1185">Reference proteome</keyword>
<evidence type="ECO:0000256" key="3">
    <source>
        <dbReference type="ARBA" id="ARBA00022692"/>
    </source>
</evidence>
<dbReference type="InterPro" id="IPR013099">
    <property type="entry name" value="K_chnl_dom"/>
</dbReference>
<dbReference type="Gene3D" id="1.10.287.70">
    <property type="match status" value="1"/>
</dbReference>
<dbReference type="AlphaFoldDB" id="A0A4U8QCP9"/>